<dbReference type="GO" id="GO:0015074">
    <property type="term" value="P:DNA integration"/>
    <property type="evidence" value="ECO:0007669"/>
    <property type="project" value="InterPro"/>
</dbReference>
<proteinExistence type="predicted"/>
<dbReference type="InterPro" id="IPR013762">
    <property type="entry name" value="Integrase-like_cat_sf"/>
</dbReference>
<dbReference type="Pfam" id="PF00589">
    <property type="entry name" value="Phage_integrase"/>
    <property type="match status" value="1"/>
</dbReference>
<evidence type="ECO:0000259" key="2">
    <source>
        <dbReference type="PROSITE" id="PS51898"/>
    </source>
</evidence>
<evidence type="ECO:0000313" key="4">
    <source>
        <dbReference type="Proteomes" id="UP000328092"/>
    </source>
</evidence>
<organism evidence="3 4">
    <name type="scientific">Bradyrhizobium ivorense</name>
    <dbReference type="NCBI Taxonomy" id="2511166"/>
    <lineage>
        <taxon>Bacteria</taxon>
        <taxon>Pseudomonadati</taxon>
        <taxon>Pseudomonadota</taxon>
        <taxon>Alphaproteobacteria</taxon>
        <taxon>Hyphomicrobiales</taxon>
        <taxon>Nitrobacteraceae</taxon>
        <taxon>Bradyrhizobium</taxon>
    </lineage>
</organism>
<dbReference type="PROSITE" id="PS51898">
    <property type="entry name" value="TYR_RECOMBINASE"/>
    <property type="match status" value="1"/>
</dbReference>
<dbReference type="RefSeq" id="WP_244626868.1">
    <property type="nucleotide sequence ID" value="NZ_CAADFC020000037.1"/>
</dbReference>
<evidence type="ECO:0000313" key="3">
    <source>
        <dbReference type="EMBL" id="VIO80556.1"/>
    </source>
</evidence>
<keyword evidence="4" id="KW-1185">Reference proteome</keyword>
<dbReference type="SUPFAM" id="SSF56349">
    <property type="entry name" value="DNA breaking-rejoining enzymes"/>
    <property type="match status" value="1"/>
</dbReference>
<evidence type="ECO:0000256" key="1">
    <source>
        <dbReference type="ARBA" id="ARBA00023172"/>
    </source>
</evidence>
<name>A0A508U264_9BRAD</name>
<protein>
    <submittedName>
        <fullName evidence="3">Tyrosine recombinase XerD</fullName>
    </submittedName>
</protein>
<keyword evidence="1" id="KW-0233">DNA recombination</keyword>
<sequence>MTNLRAALDKYLSMRKRFGYKYEHQTRRLADFVAFMEKRKARIITTNLAMEWATLPPDRHASWALRLSDVRGFARHVANFDPRTQVPPVGMLPGWKRAKPYVYCDAEIDALLTAPLALPPAGGLRRWTYHTLFGLIAVTGLRISEAMGLERDDVDLDAGVLTVRLTKFGKSRLVPLHPTTRTALRDYAHRRDAMLGSRCGSTFFVAEQGGRLLHQYVIASSGDCPERSGCGAQVIVPGHACTTSIIASPSGRCSTGIAKARTSSSNSQCSPLTSATPACAIPTGISRPAPS</sequence>
<accession>A0A508U264</accession>
<dbReference type="Proteomes" id="UP000328092">
    <property type="component" value="Unassembled WGS sequence"/>
</dbReference>
<comment type="caution">
    <text evidence="3">The sequence shown here is derived from an EMBL/GenBank/DDBJ whole genome shotgun (WGS) entry which is preliminary data.</text>
</comment>
<feature type="domain" description="Tyr recombinase" evidence="2">
    <location>
        <begin position="97"/>
        <end position="291"/>
    </location>
</feature>
<dbReference type="GO" id="GO:0003677">
    <property type="term" value="F:DNA binding"/>
    <property type="evidence" value="ECO:0007669"/>
    <property type="project" value="InterPro"/>
</dbReference>
<dbReference type="InterPro" id="IPR002104">
    <property type="entry name" value="Integrase_catalytic"/>
</dbReference>
<dbReference type="AlphaFoldDB" id="A0A508U264"/>
<dbReference type="EMBL" id="CAADFC020000037">
    <property type="protein sequence ID" value="VIO80556.1"/>
    <property type="molecule type" value="Genomic_DNA"/>
</dbReference>
<dbReference type="InterPro" id="IPR011010">
    <property type="entry name" value="DNA_brk_join_enz"/>
</dbReference>
<dbReference type="GO" id="GO:0006310">
    <property type="term" value="P:DNA recombination"/>
    <property type="evidence" value="ECO:0007669"/>
    <property type="project" value="UniProtKB-KW"/>
</dbReference>
<reference evidence="3" key="1">
    <citation type="submission" date="2019-02" db="EMBL/GenBank/DDBJ databases">
        <authorList>
            <person name="Pothier F.J."/>
        </authorList>
    </citation>
    <scope>NUCLEOTIDE SEQUENCE</scope>
    <source>
        <strain evidence="3">CI-1B</strain>
    </source>
</reference>
<dbReference type="Gene3D" id="1.10.443.10">
    <property type="entry name" value="Intergrase catalytic core"/>
    <property type="match status" value="1"/>
</dbReference>
<gene>
    <name evidence="3" type="primary">xerD_2</name>
    <name evidence="3" type="ORF">CI1B_84450</name>
</gene>